<comment type="caution">
    <text evidence="3">The sequence shown here is derived from an EMBL/GenBank/DDBJ whole genome shotgun (WGS) entry which is preliminary data.</text>
</comment>
<dbReference type="AlphaFoldDB" id="A0A2N0R249"/>
<evidence type="ECO:0000256" key="1">
    <source>
        <dbReference type="SAM" id="MobiDB-lite"/>
    </source>
</evidence>
<evidence type="ECO:0000313" key="4">
    <source>
        <dbReference type="Proteomes" id="UP000232688"/>
    </source>
</evidence>
<evidence type="ECO:0000313" key="2">
    <source>
        <dbReference type="EMBL" id="PKC55479.1"/>
    </source>
</evidence>
<gene>
    <name evidence="3" type="ORF">RhiirA1_472638</name>
    <name evidence="2" type="ORF">RhiirA1_475541</name>
</gene>
<dbReference type="VEuPathDB" id="FungiDB:RhiirA1_475541"/>
<dbReference type="VEuPathDB" id="FungiDB:RhiirA1_472638"/>
<sequence>MNYGQGPDLNQIQIRFKSDSNGSEPDSANSHMIPEKIIILELAEASKFSYIVGWIVYKLTKSDNVTKLHPEFEVINSHLIILNSKQVKYKEFGSNILQYIHNSLLCNIPLLEAFNILLNISSQMLSMDESIDIRRNELKDNVKNFLYERIISIYMKRVDTIKIEALDSNQPTKNDKQQSLTKASKNNNQSKNLNVQKKAKNTLKNKGGNKKNKEVLAEILPDALEEVYLG</sequence>
<proteinExistence type="predicted"/>
<reference evidence="3 4" key="2">
    <citation type="submission" date="2017-10" db="EMBL/GenBank/DDBJ databases">
        <title>Genome analyses suggest a sexual origin of heterokaryosis in a supposedly ancient asexual fungus.</title>
        <authorList>
            <person name="Corradi N."/>
            <person name="Sedzielewska K."/>
            <person name="Noel J."/>
            <person name="Charron P."/>
            <person name="Farinelli L."/>
            <person name="Marton T."/>
            <person name="Kruger M."/>
            <person name="Pelin A."/>
            <person name="Brachmann A."/>
            <person name="Corradi N."/>
        </authorList>
    </citation>
    <scope>NUCLEOTIDE SEQUENCE [LARGE SCALE GENOMIC DNA]</scope>
    <source>
        <strain evidence="3 4">A1</strain>
    </source>
</reference>
<organism evidence="3 4">
    <name type="scientific">Rhizophagus irregularis</name>
    <dbReference type="NCBI Taxonomy" id="588596"/>
    <lineage>
        <taxon>Eukaryota</taxon>
        <taxon>Fungi</taxon>
        <taxon>Fungi incertae sedis</taxon>
        <taxon>Mucoromycota</taxon>
        <taxon>Glomeromycotina</taxon>
        <taxon>Glomeromycetes</taxon>
        <taxon>Glomerales</taxon>
        <taxon>Glomeraceae</taxon>
        <taxon>Rhizophagus</taxon>
    </lineage>
</organism>
<dbReference type="EMBL" id="LLXH01002580">
    <property type="protein sequence ID" value="PKC55479.1"/>
    <property type="molecule type" value="Genomic_DNA"/>
</dbReference>
<dbReference type="EMBL" id="LLXH01001856">
    <property type="protein sequence ID" value="PKC57340.1"/>
    <property type="molecule type" value="Genomic_DNA"/>
</dbReference>
<name>A0A2N0R249_9GLOM</name>
<feature type="compositionally biased region" description="Basic residues" evidence="1">
    <location>
        <begin position="197"/>
        <end position="208"/>
    </location>
</feature>
<evidence type="ECO:0000313" key="3">
    <source>
        <dbReference type="EMBL" id="PKC57340.1"/>
    </source>
</evidence>
<feature type="compositionally biased region" description="Polar residues" evidence="1">
    <location>
        <begin position="169"/>
        <end position="195"/>
    </location>
</feature>
<protein>
    <submittedName>
        <fullName evidence="3">Uncharacterized protein</fullName>
    </submittedName>
</protein>
<accession>A0A2N0R249</accession>
<feature type="region of interest" description="Disordered" evidence="1">
    <location>
        <begin position="169"/>
        <end position="208"/>
    </location>
</feature>
<reference evidence="3 4" key="1">
    <citation type="submission" date="2017-10" db="EMBL/GenBank/DDBJ databases">
        <title>Extensive intraspecific genome diversity in a model arbuscular mycorrhizal fungus.</title>
        <authorList>
            <person name="Chen E.C.H."/>
            <person name="Morin E."/>
            <person name="Baudet D."/>
            <person name="Noel J."/>
            <person name="Ndikumana S."/>
            <person name="Charron P."/>
            <person name="St-Onge C."/>
            <person name="Giorgi J."/>
            <person name="Grigoriev I.V."/>
            <person name="Roux C."/>
            <person name="Martin F.M."/>
            <person name="Corradi N."/>
        </authorList>
    </citation>
    <scope>NUCLEOTIDE SEQUENCE [LARGE SCALE GENOMIC DNA]</scope>
    <source>
        <strain evidence="3 4">A1</strain>
    </source>
</reference>
<dbReference type="Proteomes" id="UP000232688">
    <property type="component" value="Unassembled WGS sequence"/>
</dbReference>